<dbReference type="SMART" id="SM00387">
    <property type="entry name" value="HATPase_c"/>
    <property type="match status" value="1"/>
</dbReference>
<dbReference type="RefSeq" id="WP_079446395.1">
    <property type="nucleotide sequence ID" value="NZ_MWPQ01000031.1"/>
</dbReference>
<dbReference type="InterPro" id="IPR003661">
    <property type="entry name" value="HisK_dim/P_dom"/>
</dbReference>
<keyword evidence="11" id="KW-1185">Reference proteome</keyword>
<feature type="domain" description="Histidine kinase" evidence="9">
    <location>
        <begin position="146"/>
        <end position="366"/>
    </location>
</feature>
<dbReference type="GO" id="GO:0000155">
    <property type="term" value="F:phosphorelay sensor kinase activity"/>
    <property type="evidence" value="ECO:0007669"/>
    <property type="project" value="InterPro"/>
</dbReference>
<dbReference type="PANTHER" id="PTHR43065:SF10">
    <property type="entry name" value="PEROXIDE STRESS-ACTIVATED HISTIDINE KINASE MAK3"/>
    <property type="match status" value="1"/>
</dbReference>
<proteinExistence type="predicted"/>
<dbReference type="SUPFAM" id="SSF47384">
    <property type="entry name" value="Homodimeric domain of signal transducing histidine kinase"/>
    <property type="match status" value="1"/>
</dbReference>
<dbReference type="Proteomes" id="UP000189940">
    <property type="component" value="Unassembled WGS sequence"/>
</dbReference>
<dbReference type="PANTHER" id="PTHR43065">
    <property type="entry name" value="SENSOR HISTIDINE KINASE"/>
    <property type="match status" value="1"/>
</dbReference>
<dbReference type="STRING" id="29421.B2M20_07240"/>
<dbReference type="EC" id="2.7.13.3" evidence="2"/>
<dbReference type="InterPro" id="IPR000014">
    <property type="entry name" value="PAS"/>
</dbReference>
<dbReference type="CDD" id="cd00082">
    <property type="entry name" value="HisKA"/>
    <property type="match status" value="1"/>
</dbReference>
<dbReference type="OrthoDB" id="9789238at2"/>
<dbReference type="InterPro" id="IPR036097">
    <property type="entry name" value="HisK_dim/P_sf"/>
</dbReference>
<comment type="catalytic activity">
    <reaction evidence="1">
        <text>ATP + protein L-histidine = ADP + protein N-phospho-L-histidine.</text>
        <dbReference type="EC" id="2.7.13.3"/>
    </reaction>
</comment>
<dbReference type="Pfam" id="PF00989">
    <property type="entry name" value="PAS"/>
    <property type="match status" value="1"/>
</dbReference>
<gene>
    <name evidence="10" type="ORF">B2M20_07240</name>
</gene>
<keyword evidence="6 10" id="KW-0418">Kinase</keyword>
<evidence type="ECO:0000256" key="5">
    <source>
        <dbReference type="ARBA" id="ARBA00022741"/>
    </source>
</evidence>
<dbReference type="SMART" id="SM00388">
    <property type="entry name" value="HisKA"/>
    <property type="match status" value="1"/>
</dbReference>
<dbReference type="CDD" id="cd00130">
    <property type="entry name" value="PAS"/>
    <property type="match status" value="1"/>
</dbReference>
<reference evidence="10 11" key="1">
    <citation type="submission" date="2017-02" db="EMBL/GenBank/DDBJ databases">
        <title>Genome sequence of the nitrite-oxidizing bacterium Nitrobacter vulgaris strain Ab1.</title>
        <authorList>
            <person name="Mellbye B.L."/>
            <person name="Davis E.W."/>
            <person name="Spieck E."/>
            <person name="Chang J.H."/>
            <person name="Bottomley P.J."/>
            <person name="Sayavedra-Soto L.A."/>
        </authorList>
    </citation>
    <scope>NUCLEOTIDE SEQUENCE [LARGE SCALE GENOMIC DNA]</scope>
    <source>
        <strain evidence="10 11">Ab1</strain>
    </source>
</reference>
<evidence type="ECO:0000259" key="9">
    <source>
        <dbReference type="PROSITE" id="PS50109"/>
    </source>
</evidence>
<dbReference type="InterPro" id="IPR036890">
    <property type="entry name" value="HATPase_C_sf"/>
</dbReference>
<evidence type="ECO:0000256" key="8">
    <source>
        <dbReference type="ARBA" id="ARBA00023012"/>
    </source>
</evidence>
<keyword evidence="5" id="KW-0547">Nucleotide-binding</keyword>
<dbReference type="GO" id="GO:0005524">
    <property type="term" value="F:ATP binding"/>
    <property type="evidence" value="ECO:0007669"/>
    <property type="project" value="UniProtKB-KW"/>
</dbReference>
<organism evidence="10 11">
    <name type="scientific">Nitrobacter vulgaris</name>
    <dbReference type="NCBI Taxonomy" id="29421"/>
    <lineage>
        <taxon>Bacteria</taxon>
        <taxon>Pseudomonadati</taxon>
        <taxon>Pseudomonadota</taxon>
        <taxon>Alphaproteobacteria</taxon>
        <taxon>Hyphomicrobiales</taxon>
        <taxon>Nitrobacteraceae</taxon>
        <taxon>Nitrobacter</taxon>
    </lineage>
</organism>
<dbReference type="Gene3D" id="1.10.287.130">
    <property type="match status" value="1"/>
</dbReference>
<keyword evidence="4" id="KW-0808">Transferase</keyword>
<keyword evidence="7" id="KW-0067">ATP-binding</keyword>
<evidence type="ECO:0000313" key="11">
    <source>
        <dbReference type="Proteomes" id="UP000189940"/>
    </source>
</evidence>
<evidence type="ECO:0000256" key="6">
    <source>
        <dbReference type="ARBA" id="ARBA00022777"/>
    </source>
</evidence>
<evidence type="ECO:0000256" key="1">
    <source>
        <dbReference type="ARBA" id="ARBA00000085"/>
    </source>
</evidence>
<dbReference type="SUPFAM" id="SSF55874">
    <property type="entry name" value="ATPase domain of HSP90 chaperone/DNA topoisomerase II/histidine kinase"/>
    <property type="match status" value="1"/>
</dbReference>
<keyword evidence="8" id="KW-0902">Two-component regulatory system</keyword>
<dbReference type="Gene3D" id="3.30.565.10">
    <property type="entry name" value="Histidine kinase-like ATPase, C-terminal domain"/>
    <property type="match status" value="1"/>
</dbReference>
<sequence length="391" mass="42712">MSSIAQRPRVAPSDGEAILNALPNPVLLVAPDGRIVDANIAAESFFEMSKQFLQREPLKQLIPFGSPLLALIDQVRESGAPVNEFKVDLGTPRIGRDRQVDLHVAPLTERPAHVVVMIQKRTIADKMDRQLTHRSAARSVIALAAMLAHEIKNPLSGIRGAAQLLEQGATPDDRMLTRLICDEADRIVTLVDRMEVFGDERPMRWGPVNIHAVLDHVKRLAQSGFARKVRFIEDYDPSLPPVLADRDQLVQIFLNLVKNAAEAVSDLGEEGEIQFTTAFRPGLHLSLPGKKARVSLPLEFCVKDNGPGVAEDLLPNLFDPFVTTKQTGSGLGLALVAKIVGDHGGIVECESQPRKTTFRILLPMFDSSPVDQLGNDVTASGMSSRAARHPV</sequence>
<dbReference type="GO" id="GO:0006355">
    <property type="term" value="P:regulation of DNA-templated transcription"/>
    <property type="evidence" value="ECO:0007669"/>
    <property type="project" value="InterPro"/>
</dbReference>
<name>A0A1V4HZT6_NITVU</name>
<evidence type="ECO:0000256" key="7">
    <source>
        <dbReference type="ARBA" id="ARBA00022840"/>
    </source>
</evidence>
<dbReference type="Pfam" id="PF02518">
    <property type="entry name" value="HATPase_c"/>
    <property type="match status" value="1"/>
</dbReference>
<dbReference type="AlphaFoldDB" id="A0A1V4HZT6"/>
<evidence type="ECO:0000256" key="3">
    <source>
        <dbReference type="ARBA" id="ARBA00022553"/>
    </source>
</evidence>
<dbReference type="InterPro" id="IPR005467">
    <property type="entry name" value="His_kinase_dom"/>
</dbReference>
<dbReference type="InterPro" id="IPR035965">
    <property type="entry name" value="PAS-like_dom_sf"/>
</dbReference>
<dbReference type="SUPFAM" id="SSF55785">
    <property type="entry name" value="PYP-like sensor domain (PAS domain)"/>
    <property type="match status" value="1"/>
</dbReference>
<evidence type="ECO:0000256" key="2">
    <source>
        <dbReference type="ARBA" id="ARBA00012438"/>
    </source>
</evidence>
<dbReference type="PROSITE" id="PS50109">
    <property type="entry name" value="HIS_KIN"/>
    <property type="match status" value="1"/>
</dbReference>
<dbReference type="SMART" id="SM00091">
    <property type="entry name" value="PAS"/>
    <property type="match status" value="1"/>
</dbReference>
<evidence type="ECO:0000256" key="4">
    <source>
        <dbReference type="ARBA" id="ARBA00022679"/>
    </source>
</evidence>
<evidence type="ECO:0000313" key="10">
    <source>
        <dbReference type="EMBL" id="OPH83443.1"/>
    </source>
</evidence>
<dbReference type="Pfam" id="PF00512">
    <property type="entry name" value="HisKA"/>
    <property type="match status" value="1"/>
</dbReference>
<dbReference type="EMBL" id="MWPQ01000031">
    <property type="protein sequence ID" value="OPH83443.1"/>
    <property type="molecule type" value="Genomic_DNA"/>
</dbReference>
<dbReference type="InterPro" id="IPR003594">
    <property type="entry name" value="HATPase_dom"/>
</dbReference>
<dbReference type="InterPro" id="IPR004358">
    <property type="entry name" value="Sig_transdc_His_kin-like_C"/>
</dbReference>
<dbReference type="Gene3D" id="3.30.450.20">
    <property type="entry name" value="PAS domain"/>
    <property type="match status" value="1"/>
</dbReference>
<protein>
    <recommendedName>
        <fullName evidence="2">histidine kinase</fullName>
        <ecNumber evidence="2">2.7.13.3</ecNumber>
    </recommendedName>
</protein>
<accession>A0A1V4HZT6</accession>
<dbReference type="PRINTS" id="PR00344">
    <property type="entry name" value="BCTRLSENSOR"/>
</dbReference>
<keyword evidence="3" id="KW-0597">Phosphoprotein</keyword>
<dbReference type="InterPro" id="IPR013767">
    <property type="entry name" value="PAS_fold"/>
</dbReference>
<comment type="caution">
    <text evidence="10">The sequence shown here is derived from an EMBL/GenBank/DDBJ whole genome shotgun (WGS) entry which is preliminary data.</text>
</comment>